<proteinExistence type="predicted"/>
<dbReference type="Proteomes" id="UP000038487">
    <property type="component" value="Unassembled WGS sequence"/>
</dbReference>
<gene>
    <name evidence="1" type="ORF">ERS075527_03281</name>
</gene>
<sequence>MGNICRALELAAEIEDLVAAETLDQFCLELLAQGGQFQNSRHRCPMPHPMLVIQSANDVRVVQTES</sequence>
<organism evidence="1 2">
    <name type="scientific">Mycobacteroides abscessus</name>
    <dbReference type="NCBI Taxonomy" id="36809"/>
    <lineage>
        <taxon>Bacteria</taxon>
        <taxon>Bacillati</taxon>
        <taxon>Actinomycetota</taxon>
        <taxon>Actinomycetes</taxon>
        <taxon>Mycobacteriales</taxon>
        <taxon>Mycobacteriaceae</taxon>
        <taxon>Mycobacteroides</taxon>
    </lineage>
</organism>
<comment type="caution">
    <text evidence="1">The sequence shown here is derived from an EMBL/GenBank/DDBJ whole genome shotgun (WGS) entry which is preliminary data.</text>
</comment>
<evidence type="ECO:0000313" key="2">
    <source>
        <dbReference type="Proteomes" id="UP000038487"/>
    </source>
</evidence>
<protein>
    <submittedName>
        <fullName evidence="1">Uncharacterized protein</fullName>
    </submittedName>
</protein>
<accession>A0AB33T846</accession>
<name>A0AB33T846_9MYCO</name>
<dbReference type="EMBL" id="CSUW01000008">
    <property type="protein sequence ID" value="CPT44143.1"/>
    <property type="molecule type" value="Genomic_DNA"/>
</dbReference>
<evidence type="ECO:0000313" key="1">
    <source>
        <dbReference type="EMBL" id="CPT44143.1"/>
    </source>
</evidence>
<dbReference type="AlphaFoldDB" id="A0AB33T846"/>
<reference evidence="1 2" key="1">
    <citation type="submission" date="2015-03" db="EMBL/GenBank/DDBJ databases">
        <authorList>
            <consortium name="Pathogen Informatics"/>
            <person name="Murphy D."/>
        </authorList>
    </citation>
    <scope>NUCLEOTIDE SEQUENCE [LARGE SCALE GENOMIC DNA]</scope>
    <source>
        <strain evidence="1 2">PAP036</strain>
    </source>
</reference>